<evidence type="ECO:0000259" key="1">
    <source>
        <dbReference type="Pfam" id="PF13006"/>
    </source>
</evidence>
<dbReference type="EMBL" id="BAAATR010000025">
    <property type="protein sequence ID" value="GAA2260618.1"/>
    <property type="molecule type" value="Genomic_DNA"/>
</dbReference>
<gene>
    <name evidence="2" type="ORF">GCM10010430_50860</name>
</gene>
<accession>A0ABP5RGS5</accession>
<comment type="caution">
    <text evidence="2">The sequence shown here is derived from an EMBL/GenBank/DDBJ whole genome shotgun (WGS) entry which is preliminary data.</text>
</comment>
<feature type="domain" description="Transposase IS4 N-terminal" evidence="1">
    <location>
        <begin position="28"/>
        <end position="118"/>
    </location>
</feature>
<sequence length="179" mass="19342">MLHQYALPPGGAAAARVIEAAPGRFAPGHVGALTGFLPVELVDAVLEETGSLQRRLRDLPSRVGVYFLLAMCLFPEIGHGLVWRKLSAGLAGRPAPAPSAKALRDLRRRLGSAPMRRLCEILGGGGGAELQVRLRDRLLAPTEPALPMTWARSCCPRRPSGSWWPRWCPPRTIRGGRCG</sequence>
<proteinExistence type="predicted"/>
<evidence type="ECO:0000313" key="2">
    <source>
        <dbReference type="EMBL" id="GAA2260618.1"/>
    </source>
</evidence>
<dbReference type="Pfam" id="PF13006">
    <property type="entry name" value="Nterm_IS4"/>
    <property type="match status" value="1"/>
</dbReference>
<keyword evidence="3" id="KW-1185">Reference proteome</keyword>
<organism evidence="2 3">
    <name type="scientific">Kitasatospora cystarginea</name>
    <dbReference type="NCBI Taxonomy" id="58350"/>
    <lineage>
        <taxon>Bacteria</taxon>
        <taxon>Bacillati</taxon>
        <taxon>Actinomycetota</taxon>
        <taxon>Actinomycetes</taxon>
        <taxon>Kitasatosporales</taxon>
        <taxon>Streptomycetaceae</taxon>
        <taxon>Kitasatospora</taxon>
    </lineage>
</organism>
<reference evidence="3" key="1">
    <citation type="journal article" date="2019" name="Int. J. Syst. Evol. Microbiol.">
        <title>The Global Catalogue of Microorganisms (GCM) 10K type strain sequencing project: providing services to taxonomists for standard genome sequencing and annotation.</title>
        <authorList>
            <consortium name="The Broad Institute Genomics Platform"/>
            <consortium name="The Broad Institute Genome Sequencing Center for Infectious Disease"/>
            <person name="Wu L."/>
            <person name="Ma J."/>
        </authorList>
    </citation>
    <scope>NUCLEOTIDE SEQUENCE [LARGE SCALE GENOMIC DNA]</scope>
    <source>
        <strain evidence="3">JCM 7356</strain>
    </source>
</reference>
<evidence type="ECO:0000313" key="3">
    <source>
        <dbReference type="Proteomes" id="UP001500305"/>
    </source>
</evidence>
<protein>
    <recommendedName>
        <fullName evidence="1">Transposase IS4 N-terminal domain-containing protein</fullName>
    </recommendedName>
</protein>
<dbReference type="Proteomes" id="UP001500305">
    <property type="component" value="Unassembled WGS sequence"/>
</dbReference>
<dbReference type="InterPro" id="IPR024473">
    <property type="entry name" value="Transposases_IS4_N"/>
</dbReference>
<name>A0ABP5RGS5_9ACTN</name>